<evidence type="ECO:0000313" key="2">
    <source>
        <dbReference type="Proteomes" id="UP000076128"/>
    </source>
</evidence>
<dbReference type="RefSeq" id="WP_257724907.1">
    <property type="nucleotide sequence ID" value="NZ_CP012664.1"/>
</dbReference>
<sequence length="44" mass="4898">MTTRLRSRLDERPVAGQGLFNNIRIDFHTTIGQEAAKAIAILAM</sequence>
<accession>A0A159Z9D3</accession>
<dbReference type="Proteomes" id="UP000076128">
    <property type="component" value="Plasmid pcai42C"/>
</dbReference>
<proteinExistence type="predicted"/>
<name>A0A159Z9D3_9RHOB</name>
<organism evidence="1 2">
    <name type="scientific">Frigidibacter mobilis</name>
    <dbReference type="NCBI Taxonomy" id="1335048"/>
    <lineage>
        <taxon>Bacteria</taxon>
        <taxon>Pseudomonadati</taxon>
        <taxon>Pseudomonadota</taxon>
        <taxon>Alphaproteobacteria</taxon>
        <taxon>Rhodobacterales</taxon>
        <taxon>Paracoccaceae</taxon>
        <taxon>Frigidibacter</taxon>
    </lineage>
</organism>
<keyword evidence="2" id="KW-1185">Reference proteome</keyword>
<dbReference type="AlphaFoldDB" id="A0A159Z9D3"/>
<dbReference type="KEGG" id="daa:AKL17_3p0005"/>
<protein>
    <submittedName>
        <fullName evidence="1">Uncharacterized protein</fullName>
    </submittedName>
</protein>
<keyword evidence="1" id="KW-0614">Plasmid</keyword>
<geneLocation type="plasmid" evidence="2">
    <name>cai42_Plasmidc</name>
</geneLocation>
<evidence type="ECO:0000313" key="1">
    <source>
        <dbReference type="EMBL" id="AMY72161.1"/>
    </source>
</evidence>
<gene>
    <name evidence="1" type="ORF">AKL17_3p0005</name>
</gene>
<dbReference type="EMBL" id="CP012664">
    <property type="protein sequence ID" value="AMY72161.1"/>
    <property type="molecule type" value="Genomic_DNA"/>
</dbReference>
<reference evidence="1 2" key="1">
    <citation type="submission" date="2015-09" db="EMBL/GenBank/DDBJ databases">
        <title>Complete genome sequence of Defluviimonas alba cai42t isolated from an oilfield in Xinjiang.</title>
        <authorList>
            <person name="Geng S."/>
            <person name="Pan X."/>
            <person name="Wu X."/>
        </authorList>
    </citation>
    <scope>NUCLEOTIDE SEQUENCE [LARGE SCALE GENOMIC DNA]</scope>
    <source>
        <strain evidence="2">cai42</strain>
        <plasmid evidence="2">cai42_Plasmidc</plasmid>
    </source>
</reference>